<evidence type="ECO:0000313" key="2">
    <source>
        <dbReference type="EMBL" id="SKA56823.1"/>
    </source>
</evidence>
<gene>
    <name evidence="1" type="ORF">CZ814_03785</name>
    <name evidence="2" type="ORF">CZ814_03794</name>
</gene>
<accession>A0A1T4UVU0</accession>
<protein>
    <submittedName>
        <fullName evidence="2">Uncharacterized protein</fullName>
    </submittedName>
</protein>
<evidence type="ECO:0000313" key="3">
    <source>
        <dbReference type="Proteomes" id="UP000191116"/>
    </source>
</evidence>
<name>A0A1T4UVU0_9GAMM</name>
<sequence>MTKKNLGGRPSIDPYYRADKSVKISQSQIDEMAKLGFNKYQIGEHLRRMLDTYIAAHGGDIYVRK</sequence>
<dbReference type="AlphaFoldDB" id="A0A1T4UVU0"/>
<dbReference type="RefSeq" id="WP_080176456.1">
    <property type="nucleotide sequence ID" value="NZ_AP024859.1"/>
</dbReference>
<evidence type="ECO:0000313" key="1">
    <source>
        <dbReference type="EMBL" id="SKA56784.1"/>
    </source>
</evidence>
<dbReference type="EMBL" id="FUWP01000036">
    <property type="protein sequence ID" value="SKA56823.1"/>
    <property type="molecule type" value="Genomic_DNA"/>
</dbReference>
<reference evidence="2 3" key="1">
    <citation type="submission" date="2017-02" db="EMBL/GenBank/DDBJ databases">
        <authorList>
            <person name="Peterson S.W."/>
        </authorList>
    </citation>
    <scope>NUCLEOTIDE SEQUENCE [LARGE SCALE GENOMIC DNA]</scope>
    <source>
        <strain evidence="2 3">CECT 9189</strain>
    </source>
</reference>
<organism evidence="2 3">
    <name type="scientific">Photobacterium toruni</name>
    <dbReference type="NCBI Taxonomy" id="1935446"/>
    <lineage>
        <taxon>Bacteria</taxon>
        <taxon>Pseudomonadati</taxon>
        <taxon>Pseudomonadota</taxon>
        <taxon>Gammaproteobacteria</taxon>
        <taxon>Vibrionales</taxon>
        <taxon>Vibrionaceae</taxon>
        <taxon>Photobacterium</taxon>
    </lineage>
</organism>
<dbReference type="EMBL" id="FUWP01000036">
    <property type="protein sequence ID" value="SKA56784.1"/>
    <property type="molecule type" value="Genomic_DNA"/>
</dbReference>
<dbReference type="Proteomes" id="UP000191116">
    <property type="component" value="Unassembled WGS sequence"/>
</dbReference>
<proteinExistence type="predicted"/>